<dbReference type="SUPFAM" id="SSF53474">
    <property type="entry name" value="alpha/beta-Hydrolases"/>
    <property type="match status" value="1"/>
</dbReference>
<accession>A0AAW0CSI3</accession>
<proteinExistence type="predicted"/>
<organism evidence="1 2">
    <name type="scientific">Paramarasmius palmivorus</name>
    <dbReference type="NCBI Taxonomy" id="297713"/>
    <lineage>
        <taxon>Eukaryota</taxon>
        <taxon>Fungi</taxon>
        <taxon>Dikarya</taxon>
        <taxon>Basidiomycota</taxon>
        <taxon>Agaricomycotina</taxon>
        <taxon>Agaricomycetes</taxon>
        <taxon>Agaricomycetidae</taxon>
        <taxon>Agaricales</taxon>
        <taxon>Marasmiineae</taxon>
        <taxon>Marasmiaceae</taxon>
        <taxon>Paramarasmius</taxon>
    </lineage>
</organism>
<sequence>MPFVQVQTASGIANYHYIISTPTYSSARWIDEKLPTLLFLHGVWLAQEVFHLQFMDPQVRRFNLVALDLRFFGKTTGPPLPRIYEKEDAANDVSKFMPLEVAEGREEVCQYWMESFTDEDALLVATYGGYQLACSNKASPLIDALTKNLTPTARRNWGPDHFEEYKLATVDFITKRRSPSLEELSKIQCPIELVHGMDNMAYSLEYCEKQLKLLQEAGIDASLFTIEDAPHFISLKKAVNPLLAEFILNNSKEDVESVAEDGILSPWHSVLGDVFGEELDEDVFECIVTG</sequence>
<evidence type="ECO:0008006" key="3">
    <source>
        <dbReference type="Google" id="ProtNLM"/>
    </source>
</evidence>
<dbReference type="Proteomes" id="UP001383192">
    <property type="component" value="Unassembled WGS sequence"/>
</dbReference>
<dbReference type="EMBL" id="JAYKXP010000034">
    <property type="protein sequence ID" value="KAK7041420.1"/>
    <property type="molecule type" value="Genomic_DNA"/>
</dbReference>
<dbReference type="Gene3D" id="3.40.50.1820">
    <property type="entry name" value="alpha/beta hydrolase"/>
    <property type="match status" value="2"/>
</dbReference>
<dbReference type="InterPro" id="IPR029058">
    <property type="entry name" value="AB_hydrolase_fold"/>
</dbReference>
<reference evidence="1 2" key="1">
    <citation type="submission" date="2024-01" db="EMBL/GenBank/DDBJ databases">
        <title>A draft genome for a cacao thread blight-causing isolate of Paramarasmius palmivorus.</title>
        <authorList>
            <person name="Baruah I.K."/>
            <person name="Bukari Y."/>
            <person name="Amoako-Attah I."/>
            <person name="Meinhardt L.W."/>
            <person name="Bailey B.A."/>
            <person name="Cohen S.P."/>
        </authorList>
    </citation>
    <scope>NUCLEOTIDE SEQUENCE [LARGE SCALE GENOMIC DNA]</scope>
    <source>
        <strain evidence="1 2">GH-12</strain>
    </source>
</reference>
<protein>
    <recommendedName>
        <fullName evidence="3">Alpha/beta-hydrolase</fullName>
    </recommendedName>
</protein>
<evidence type="ECO:0000313" key="1">
    <source>
        <dbReference type="EMBL" id="KAK7041420.1"/>
    </source>
</evidence>
<keyword evidence="2" id="KW-1185">Reference proteome</keyword>
<name>A0AAW0CSI3_9AGAR</name>
<gene>
    <name evidence="1" type="ORF">VNI00_009286</name>
</gene>
<comment type="caution">
    <text evidence="1">The sequence shown here is derived from an EMBL/GenBank/DDBJ whole genome shotgun (WGS) entry which is preliminary data.</text>
</comment>
<dbReference type="AlphaFoldDB" id="A0AAW0CSI3"/>
<evidence type="ECO:0000313" key="2">
    <source>
        <dbReference type="Proteomes" id="UP001383192"/>
    </source>
</evidence>